<name>A0ABP6NEA4_9ACTN</name>
<gene>
    <name evidence="3" type="ORF">GCM10010521_35630</name>
</gene>
<evidence type="ECO:0000313" key="3">
    <source>
        <dbReference type="EMBL" id="GAA3145490.1"/>
    </source>
</evidence>
<accession>A0ABP6NEA4</accession>
<organism evidence="3 4">
    <name type="scientific">Streptomyces rameus</name>
    <dbReference type="NCBI Taxonomy" id="68261"/>
    <lineage>
        <taxon>Bacteria</taxon>
        <taxon>Bacillati</taxon>
        <taxon>Actinomycetota</taxon>
        <taxon>Actinomycetes</taxon>
        <taxon>Kitasatosporales</taxon>
        <taxon>Streptomycetaceae</taxon>
        <taxon>Streptomyces</taxon>
    </lineage>
</organism>
<keyword evidence="4" id="KW-1185">Reference proteome</keyword>
<reference evidence="4" key="1">
    <citation type="journal article" date="2019" name="Int. J. Syst. Evol. Microbiol.">
        <title>The Global Catalogue of Microorganisms (GCM) 10K type strain sequencing project: providing services to taxonomists for standard genome sequencing and annotation.</title>
        <authorList>
            <consortium name="The Broad Institute Genomics Platform"/>
            <consortium name="The Broad Institute Genome Sequencing Center for Infectious Disease"/>
            <person name="Wu L."/>
            <person name="Ma J."/>
        </authorList>
    </citation>
    <scope>NUCLEOTIDE SEQUENCE [LARGE SCALE GENOMIC DNA]</scope>
    <source>
        <strain evidence="4">JCM 11574</strain>
    </source>
</reference>
<evidence type="ECO:0000256" key="1">
    <source>
        <dbReference type="SAM" id="MobiDB-lite"/>
    </source>
</evidence>
<dbReference type="CDD" id="cd02440">
    <property type="entry name" value="AdoMet_MTases"/>
    <property type="match status" value="1"/>
</dbReference>
<feature type="domain" description="Methyltransferase type 11" evidence="2">
    <location>
        <begin position="40"/>
        <end position="134"/>
    </location>
</feature>
<dbReference type="EMBL" id="BAAAVM010000041">
    <property type="protein sequence ID" value="GAA3145490.1"/>
    <property type="molecule type" value="Genomic_DNA"/>
</dbReference>
<protein>
    <submittedName>
        <fullName evidence="3">Class I SAM-dependent methyltransferase</fullName>
    </submittedName>
</protein>
<feature type="region of interest" description="Disordered" evidence="1">
    <location>
        <begin position="223"/>
        <end position="282"/>
    </location>
</feature>
<dbReference type="GO" id="GO:0008168">
    <property type="term" value="F:methyltransferase activity"/>
    <property type="evidence" value="ECO:0007669"/>
    <property type="project" value="UniProtKB-KW"/>
</dbReference>
<dbReference type="Pfam" id="PF08241">
    <property type="entry name" value="Methyltransf_11"/>
    <property type="match status" value="1"/>
</dbReference>
<evidence type="ECO:0000313" key="4">
    <source>
        <dbReference type="Proteomes" id="UP001500893"/>
    </source>
</evidence>
<proteinExistence type="predicted"/>
<dbReference type="Gene3D" id="3.40.50.150">
    <property type="entry name" value="Vaccinia Virus protein VP39"/>
    <property type="match status" value="1"/>
</dbReference>
<dbReference type="InterPro" id="IPR013216">
    <property type="entry name" value="Methyltransf_11"/>
</dbReference>
<evidence type="ECO:0000259" key="2">
    <source>
        <dbReference type="Pfam" id="PF08241"/>
    </source>
</evidence>
<dbReference type="SUPFAM" id="SSF53335">
    <property type="entry name" value="S-adenosyl-L-methionine-dependent methyltransferases"/>
    <property type="match status" value="1"/>
</dbReference>
<feature type="compositionally biased region" description="Low complexity" evidence="1">
    <location>
        <begin position="273"/>
        <end position="282"/>
    </location>
</feature>
<feature type="region of interest" description="Disordered" evidence="1">
    <location>
        <begin position="152"/>
        <end position="196"/>
    </location>
</feature>
<keyword evidence="3" id="KW-0489">Methyltransferase</keyword>
<sequence length="282" mass="29398">MLDYEKEADGYDASRGGEARAEAAAHAVLGLIPAGPGRLLDLACGTGIVTRRLAAARPGLRVTGADLTPAMVRMASARLPGAIVRADSRRLPFPDGTFDAVASIWLLHLLHDPEDVRAVVAECARVLRPGGVYVTTVDKASAHDVGSDIDAVLAPRPRRPDPDAAGTVTAHATRSGLRPAGHAVFPGTGQGRSPRDTIADLRRGWFTVLPPGEPRTERFAARLAELPDQDRPRPDPRFGVRAFRKPASGRRSGDTASQGGDSPAHGDEGAADGGDAAAADGN</sequence>
<dbReference type="GO" id="GO:0032259">
    <property type="term" value="P:methylation"/>
    <property type="evidence" value="ECO:0007669"/>
    <property type="project" value="UniProtKB-KW"/>
</dbReference>
<dbReference type="PANTHER" id="PTHR43591">
    <property type="entry name" value="METHYLTRANSFERASE"/>
    <property type="match status" value="1"/>
</dbReference>
<feature type="compositionally biased region" description="Basic and acidic residues" evidence="1">
    <location>
        <begin position="228"/>
        <end position="238"/>
    </location>
</feature>
<dbReference type="RefSeq" id="WP_345052723.1">
    <property type="nucleotide sequence ID" value="NZ_BAAAVM010000041.1"/>
</dbReference>
<comment type="caution">
    <text evidence="3">The sequence shown here is derived from an EMBL/GenBank/DDBJ whole genome shotgun (WGS) entry which is preliminary data.</text>
</comment>
<dbReference type="Proteomes" id="UP001500893">
    <property type="component" value="Unassembled WGS sequence"/>
</dbReference>
<dbReference type="InterPro" id="IPR029063">
    <property type="entry name" value="SAM-dependent_MTases_sf"/>
</dbReference>
<keyword evidence="3" id="KW-0808">Transferase</keyword>